<dbReference type="AlphaFoldDB" id="A0A7J5YMH5"/>
<comment type="caution">
    <text evidence="3">The sequence shown here is derived from an EMBL/GenBank/DDBJ whole genome shotgun (WGS) entry which is preliminary data.</text>
</comment>
<protein>
    <submittedName>
        <fullName evidence="3">Uncharacterized protein</fullName>
    </submittedName>
</protein>
<evidence type="ECO:0000313" key="3">
    <source>
        <dbReference type="EMBL" id="KAF3850595.1"/>
    </source>
</evidence>
<proteinExistence type="predicted"/>
<keyword evidence="1" id="KW-0175">Coiled coil</keyword>
<feature type="signal peptide" evidence="2">
    <location>
        <begin position="1"/>
        <end position="30"/>
    </location>
</feature>
<evidence type="ECO:0000256" key="1">
    <source>
        <dbReference type="SAM" id="Coils"/>
    </source>
</evidence>
<feature type="chain" id="PRO_5029709613" evidence="2">
    <location>
        <begin position="31"/>
        <end position="104"/>
    </location>
</feature>
<keyword evidence="4" id="KW-1185">Reference proteome</keyword>
<name>A0A7J5YMH5_DISMA</name>
<gene>
    <name evidence="3" type="ORF">F7725_012367</name>
</gene>
<sequence>MAATVSSRSRGAAGGLFFLFTLLGLVCTAASRIDENKLENIRELLQKAEQALDIWKAQRDTDFELLYGWLMDNVEFDEEILKFEKDLRAHKTFFQALEEYQAEL</sequence>
<keyword evidence="2" id="KW-0732">Signal</keyword>
<feature type="coiled-coil region" evidence="1">
    <location>
        <begin position="31"/>
        <end position="58"/>
    </location>
</feature>
<evidence type="ECO:0000256" key="2">
    <source>
        <dbReference type="SAM" id="SignalP"/>
    </source>
</evidence>
<evidence type="ECO:0000313" key="4">
    <source>
        <dbReference type="Proteomes" id="UP000518266"/>
    </source>
</evidence>
<dbReference type="Proteomes" id="UP000518266">
    <property type="component" value="Unassembled WGS sequence"/>
</dbReference>
<organism evidence="3 4">
    <name type="scientific">Dissostichus mawsoni</name>
    <name type="common">Antarctic cod</name>
    <dbReference type="NCBI Taxonomy" id="36200"/>
    <lineage>
        <taxon>Eukaryota</taxon>
        <taxon>Metazoa</taxon>
        <taxon>Chordata</taxon>
        <taxon>Craniata</taxon>
        <taxon>Vertebrata</taxon>
        <taxon>Euteleostomi</taxon>
        <taxon>Actinopterygii</taxon>
        <taxon>Neopterygii</taxon>
        <taxon>Teleostei</taxon>
        <taxon>Neoteleostei</taxon>
        <taxon>Acanthomorphata</taxon>
        <taxon>Eupercaria</taxon>
        <taxon>Perciformes</taxon>
        <taxon>Notothenioidei</taxon>
        <taxon>Nototheniidae</taxon>
        <taxon>Dissostichus</taxon>
    </lineage>
</organism>
<reference evidence="3 4" key="1">
    <citation type="submission" date="2020-03" db="EMBL/GenBank/DDBJ databases">
        <title>Dissostichus mawsoni Genome sequencing and assembly.</title>
        <authorList>
            <person name="Park H."/>
        </authorList>
    </citation>
    <scope>NUCLEOTIDE SEQUENCE [LARGE SCALE GENOMIC DNA]</scope>
    <source>
        <strain evidence="3">DM0001</strain>
        <tissue evidence="3">Muscle</tissue>
    </source>
</reference>
<accession>A0A7J5YMH5</accession>
<dbReference type="EMBL" id="JAAKFY010000010">
    <property type="protein sequence ID" value="KAF3850595.1"/>
    <property type="molecule type" value="Genomic_DNA"/>
</dbReference>